<dbReference type="InterPro" id="IPR050295">
    <property type="entry name" value="Plant_2OG-oxidoreductases"/>
</dbReference>
<evidence type="ECO:0000256" key="4">
    <source>
        <dbReference type="ARBA" id="ARBA00023002"/>
    </source>
</evidence>
<dbReference type="GO" id="GO:0031418">
    <property type="term" value="F:L-ascorbic acid binding"/>
    <property type="evidence" value="ECO:0007669"/>
    <property type="project" value="UniProtKB-KW"/>
</dbReference>
<dbReference type="AlphaFoldDB" id="A0A8K0HEQ9"/>
<evidence type="ECO:0000313" key="9">
    <source>
        <dbReference type="Proteomes" id="UP000796880"/>
    </source>
</evidence>
<protein>
    <recommendedName>
        <fullName evidence="7">Fe2OG dioxygenase domain-containing protein</fullName>
    </recommendedName>
</protein>
<reference evidence="8" key="1">
    <citation type="submission" date="2020-03" db="EMBL/GenBank/DDBJ databases">
        <title>A high-quality chromosome-level genome assembly of a woody plant with both climbing and erect habits, Rhamnella rubrinervis.</title>
        <authorList>
            <person name="Lu Z."/>
            <person name="Yang Y."/>
            <person name="Zhu X."/>
            <person name="Sun Y."/>
        </authorList>
    </citation>
    <scope>NUCLEOTIDE SEQUENCE</scope>
    <source>
        <strain evidence="8">BYM</strain>
        <tissue evidence="8">Leaf</tissue>
    </source>
</reference>
<dbReference type="OrthoDB" id="288590at2759"/>
<organism evidence="8 9">
    <name type="scientific">Rhamnella rubrinervis</name>
    <dbReference type="NCBI Taxonomy" id="2594499"/>
    <lineage>
        <taxon>Eukaryota</taxon>
        <taxon>Viridiplantae</taxon>
        <taxon>Streptophyta</taxon>
        <taxon>Embryophyta</taxon>
        <taxon>Tracheophyta</taxon>
        <taxon>Spermatophyta</taxon>
        <taxon>Magnoliopsida</taxon>
        <taxon>eudicotyledons</taxon>
        <taxon>Gunneridae</taxon>
        <taxon>Pentapetalae</taxon>
        <taxon>rosids</taxon>
        <taxon>fabids</taxon>
        <taxon>Rosales</taxon>
        <taxon>Rhamnaceae</taxon>
        <taxon>rhamnoid group</taxon>
        <taxon>Rhamneae</taxon>
        <taxon>Rhamnella</taxon>
    </lineage>
</organism>
<proteinExistence type="inferred from homology"/>
<evidence type="ECO:0000256" key="1">
    <source>
        <dbReference type="ARBA" id="ARBA00008056"/>
    </source>
</evidence>
<dbReference type="Gene3D" id="2.60.120.330">
    <property type="entry name" value="B-lactam Antibiotic, Isopenicillin N Synthase, Chain"/>
    <property type="match status" value="1"/>
</dbReference>
<dbReference type="FunFam" id="2.60.120.330:FF:000001">
    <property type="entry name" value="Protein SRG1"/>
    <property type="match status" value="1"/>
</dbReference>
<keyword evidence="4 6" id="KW-0560">Oxidoreductase</keyword>
<keyword evidence="2 6" id="KW-0479">Metal-binding</keyword>
<dbReference type="PANTHER" id="PTHR47991">
    <property type="entry name" value="OXOGLUTARATE/IRON-DEPENDENT DIOXYGENASE"/>
    <property type="match status" value="1"/>
</dbReference>
<dbReference type="EMBL" id="VOIH02000003">
    <property type="protein sequence ID" value="KAF3450449.1"/>
    <property type="molecule type" value="Genomic_DNA"/>
</dbReference>
<dbReference type="InterPro" id="IPR044861">
    <property type="entry name" value="IPNS-like_FE2OG_OXY"/>
</dbReference>
<evidence type="ECO:0000256" key="6">
    <source>
        <dbReference type="RuleBase" id="RU003682"/>
    </source>
</evidence>
<dbReference type="Pfam" id="PF14226">
    <property type="entry name" value="DIOX_N"/>
    <property type="match status" value="1"/>
</dbReference>
<keyword evidence="3" id="KW-0847">Vitamin C</keyword>
<evidence type="ECO:0000313" key="8">
    <source>
        <dbReference type="EMBL" id="KAF3450449.1"/>
    </source>
</evidence>
<dbReference type="PROSITE" id="PS51471">
    <property type="entry name" value="FE2OG_OXY"/>
    <property type="match status" value="1"/>
</dbReference>
<dbReference type="InterPro" id="IPR005123">
    <property type="entry name" value="Oxoglu/Fe-dep_dioxygenase_dom"/>
</dbReference>
<dbReference type="Proteomes" id="UP000796880">
    <property type="component" value="Unassembled WGS sequence"/>
</dbReference>
<keyword evidence="5 6" id="KW-0408">Iron</keyword>
<dbReference type="GO" id="GO:0016491">
    <property type="term" value="F:oxidoreductase activity"/>
    <property type="evidence" value="ECO:0007669"/>
    <property type="project" value="UniProtKB-KW"/>
</dbReference>
<evidence type="ECO:0000256" key="3">
    <source>
        <dbReference type="ARBA" id="ARBA00022896"/>
    </source>
</evidence>
<accession>A0A8K0HEQ9</accession>
<gene>
    <name evidence="8" type="ORF">FNV43_RR06531</name>
</gene>
<comment type="caution">
    <text evidence="8">The sequence shown here is derived from an EMBL/GenBank/DDBJ whole genome shotgun (WGS) entry which is preliminary data.</text>
</comment>
<evidence type="ECO:0000259" key="7">
    <source>
        <dbReference type="PROSITE" id="PS51471"/>
    </source>
</evidence>
<dbReference type="InterPro" id="IPR026992">
    <property type="entry name" value="DIOX_N"/>
</dbReference>
<sequence length="422" mass="47866">MKATPWCHTDTPGETTMLPGGTASPCPCDGVVKRWCPHLGVWCPTTKARVPHQRGICEAPSRQGVSVDQRVFNKEDMNLTELAKDPSLSKVPPRYIRHDEDPPIIPYTTSSLPQVPVIDMNKLLLDSDHQEEFMDSELKKFHIACREWGFFQLINHGVSTRLMERVKAGVEGFFNLDVEEKKKFKQKAGDIEGLGQAFVVSDEQKLDWADMFYIVTLPTHLRKPHLFPLPIPFRDSLEDYSSQLQNIAHKILHLVAKTLKMNPNDMKDLFEEGWQSMRMNYYPPSPQPDLVIGLNNHSDAVGLTILLQINDKEGLQIKKDGTWVPIKPIPNAFIVNIGDILEIVTNGIYRSIEHRAIVNAEKERLSIATFYSPKLDGEMGPAPSLVSKETPALFKRIDVDDYFKGFFSRQLDGKSYVDAMRI</sequence>
<dbReference type="GO" id="GO:0046872">
    <property type="term" value="F:metal ion binding"/>
    <property type="evidence" value="ECO:0007669"/>
    <property type="project" value="UniProtKB-KW"/>
</dbReference>
<comment type="similarity">
    <text evidence="1 6">Belongs to the iron/ascorbate-dependent oxidoreductase family.</text>
</comment>
<dbReference type="SUPFAM" id="SSF51197">
    <property type="entry name" value="Clavaminate synthase-like"/>
    <property type="match status" value="1"/>
</dbReference>
<evidence type="ECO:0000256" key="2">
    <source>
        <dbReference type="ARBA" id="ARBA00022723"/>
    </source>
</evidence>
<dbReference type="InterPro" id="IPR027443">
    <property type="entry name" value="IPNS-like_sf"/>
</dbReference>
<evidence type="ECO:0000256" key="5">
    <source>
        <dbReference type="ARBA" id="ARBA00023004"/>
    </source>
</evidence>
<name>A0A8K0HEQ9_9ROSA</name>
<keyword evidence="9" id="KW-1185">Reference proteome</keyword>
<feature type="domain" description="Fe2OG dioxygenase" evidence="7">
    <location>
        <begin position="273"/>
        <end position="373"/>
    </location>
</feature>
<dbReference type="Pfam" id="PF03171">
    <property type="entry name" value="2OG-FeII_Oxy"/>
    <property type="match status" value="1"/>
</dbReference>